<dbReference type="SMART" id="SM00584">
    <property type="entry name" value="TLDc"/>
    <property type="match status" value="1"/>
</dbReference>
<comment type="similarity">
    <text evidence="2">Belongs to the OXR1 family.</text>
</comment>
<keyword evidence="7" id="KW-1185">Reference proteome</keyword>
<protein>
    <recommendedName>
        <fullName evidence="4">Oxidation resistance protein 1</fullName>
    </recommendedName>
</protein>
<proteinExistence type="inferred from homology"/>
<evidence type="ECO:0000256" key="2">
    <source>
        <dbReference type="ARBA" id="ARBA00009540"/>
    </source>
</evidence>
<dbReference type="WBParaSite" id="TREG1_42700.1">
    <property type="protein sequence ID" value="TREG1_42700.1"/>
    <property type="gene ID" value="TREG1_42700"/>
</dbReference>
<evidence type="ECO:0000256" key="5">
    <source>
        <dbReference type="SAM" id="MobiDB-lite"/>
    </source>
</evidence>
<evidence type="ECO:0000313" key="8">
    <source>
        <dbReference type="WBParaSite" id="TREG1_42700.1"/>
    </source>
</evidence>
<evidence type="ECO:0000256" key="4">
    <source>
        <dbReference type="ARBA" id="ARBA00040604"/>
    </source>
</evidence>
<dbReference type="GO" id="GO:0005739">
    <property type="term" value="C:mitochondrion"/>
    <property type="evidence" value="ECO:0007669"/>
    <property type="project" value="UniProtKB-SubCell"/>
</dbReference>
<evidence type="ECO:0000313" key="7">
    <source>
        <dbReference type="Proteomes" id="UP000050795"/>
    </source>
</evidence>
<dbReference type="AlphaFoldDB" id="A0AA85JKY8"/>
<evidence type="ECO:0000256" key="3">
    <source>
        <dbReference type="ARBA" id="ARBA00023128"/>
    </source>
</evidence>
<comment type="subcellular location">
    <subcellularLocation>
        <location evidence="1">Mitochondrion</location>
    </subcellularLocation>
</comment>
<evidence type="ECO:0000256" key="1">
    <source>
        <dbReference type="ARBA" id="ARBA00004173"/>
    </source>
</evidence>
<dbReference type="PROSITE" id="PS51886">
    <property type="entry name" value="TLDC"/>
    <property type="match status" value="1"/>
</dbReference>
<feature type="region of interest" description="Disordered" evidence="5">
    <location>
        <begin position="102"/>
        <end position="124"/>
    </location>
</feature>
<dbReference type="Pfam" id="PF07534">
    <property type="entry name" value="TLD"/>
    <property type="match status" value="1"/>
</dbReference>
<accession>A0AA85JKY8</accession>
<sequence>MGVVFGAVMSEGMKCSKGFYGTGETFVFHWKPTFKKYCWTKKNYFFMRGSPHSFHIGGQSGRNAIWFDESLKYGRSEPTDTYDNPVLSGNLPDIQFSSASIDTDSTAQNTQSKQSNPPESIKKSSTMMYNSVPFVIDTVELWQLVS</sequence>
<name>A0AA85JKY8_TRIRE</name>
<dbReference type="InterPro" id="IPR006571">
    <property type="entry name" value="TLDc_dom"/>
</dbReference>
<organism evidence="7 8">
    <name type="scientific">Trichobilharzia regenti</name>
    <name type="common">Nasal bird schistosome</name>
    <dbReference type="NCBI Taxonomy" id="157069"/>
    <lineage>
        <taxon>Eukaryota</taxon>
        <taxon>Metazoa</taxon>
        <taxon>Spiralia</taxon>
        <taxon>Lophotrochozoa</taxon>
        <taxon>Platyhelminthes</taxon>
        <taxon>Trematoda</taxon>
        <taxon>Digenea</taxon>
        <taxon>Strigeidida</taxon>
        <taxon>Schistosomatoidea</taxon>
        <taxon>Schistosomatidae</taxon>
        <taxon>Trichobilharzia</taxon>
    </lineage>
</organism>
<keyword evidence="3" id="KW-0496">Mitochondrion</keyword>
<dbReference type="PANTHER" id="PTHR23354:SF62">
    <property type="entry name" value="MUSTARD, ISOFORM V"/>
    <property type="match status" value="1"/>
</dbReference>
<evidence type="ECO:0000259" key="6">
    <source>
        <dbReference type="PROSITE" id="PS51886"/>
    </source>
</evidence>
<dbReference type="Proteomes" id="UP000050795">
    <property type="component" value="Unassembled WGS sequence"/>
</dbReference>
<feature type="domain" description="TLDc" evidence="6">
    <location>
        <begin position="1"/>
        <end position="145"/>
    </location>
</feature>
<reference evidence="8" key="2">
    <citation type="submission" date="2023-11" db="UniProtKB">
        <authorList>
            <consortium name="WormBaseParasite"/>
        </authorList>
    </citation>
    <scope>IDENTIFICATION</scope>
</reference>
<reference evidence="7" key="1">
    <citation type="submission" date="2022-06" db="EMBL/GenBank/DDBJ databases">
        <authorList>
            <person name="Berger JAMES D."/>
            <person name="Berger JAMES D."/>
        </authorList>
    </citation>
    <scope>NUCLEOTIDE SEQUENCE [LARGE SCALE GENOMIC DNA]</scope>
</reference>
<dbReference type="PANTHER" id="PTHR23354">
    <property type="entry name" value="NUCLEOLAR PROTEIN 7/ESTROGEN RECEPTOR COACTIVATOR-RELATED"/>
    <property type="match status" value="1"/>
</dbReference>